<evidence type="ECO:0000256" key="7">
    <source>
        <dbReference type="SAM" id="Phobius"/>
    </source>
</evidence>
<feature type="transmembrane region" description="Helical" evidence="7">
    <location>
        <begin position="206"/>
        <end position="226"/>
    </location>
</feature>
<dbReference type="PANTHER" id="PTHR11785">
    <property type="entry name" value="AMINO ACID TRANSPORTER"/>
    <property type="match status" value="1"/>
</dbReference>
<evidence type="ECO:0000256" key="3">
    <source>
        <dbReference type="ARBA" id="ARBA00022989"/>
    </source>
</evidence>
<comment type="caution">
    <text evidence="8">The sequence shown here is derived from an EMBL/GenBank/DDBJ whole genome shotgun (WGS) entry which is preliminary data.</text>
</comment>
<organism evidence="8 9">
    <name type="scientific">Setomelanomma holmii</name>
    <dbReference type="NCBI Taxonomy" id="210430"/>
    <lineage>
        <taxon>Eukaryota</taxon>
        <taxon>Fungi</taxon>
        <taxon>Dikarya</taxon>
        <taxon>Ascomycota</taxon>
        <taxon>Pezizomycotina</taxon>
        <taxon>Dothideomycetes</taxon>
        <taxon>Pleosporomycetidae</taxon>
        <taxon>Pleosporales</taxon>
        <taxon>Pleosporineae</taxon>
        <taxon>Phaeosphaeriaceae</taxon>
        <taxon>Setomelanomma</taxon>
    </lineage>
</organism>
<keyword evidence="9" id="KW-1185">Reference proteome</keyword>
<dbReference type="EMBL" id="ML978229">
    <property type="protein sequence ID" value="KAF2027272.1"/>
    <property type="molecule type" value="Genomic_DNA"/>
</dbReference>
<dbReference type="Gene3D" id="1.20.1740.10">
    <property type="entry name" value="Amino acid/polyamine transporter I"/>
    <property type="match status" value="1"/>
</dbReference>
<evidence type="ECO:0000313" key="9">
    <source>
        <dbReference type="Proteomes" id="UP000799777"/>
    </source>
</evidence>
<comment type="subcellular location">
    <subcellularLocation>
        <location evidence="1">Membrane</location>
        <topology evidence="1">Multi-pass membrane protein</topology>
    </subcellularLocation>
</comment>
<evidence type="ECO:0000256" key="5">
    <source>
        <dbReference type="ARBA" id="ARBA00023604"/>
    </source>
</evidence>
<feature type="transmembrane region" description="Helical" evidence="7">
    <location>
        <begin position="471"/>
        <end position="494"/>
    </location>
</feature>
<dbReference type="Pfam" id="PF13520">
    <property type="entry name" value="AA_permease_2"/>
    <property type="match status" value="1"/>
</dbReference>
<evidence type="ECO:0000256" key="2">
    <source>
        <dbReference type="ARBA" id="ARBA00022692"/>
    </source>
</evidence>
<feature type="transmembrane region" description="Helical" evidence="7">
    <location>
        <begin position="409"/>
        <end position="427"/>
    </location>
</feature>
<protein>
    <recommendedName>
        <fullName evidence="10">Amino acid permease-domain-containing protein</fullName>
    </recommendedName>
</protein>
<gene>
    <name evidence="8" type="ORF">EK21DRAFT_102702</name>
</gene>
<keyword evidence="3 7" id="KW-1133">Transmembrane helix</keyword>
<proteinExistence type="inferred from homology"/>
<evidence type="ECO:0000313" key="8">
    <source>
        <dbReference type="EMBL" id="KAF2027272.1"/>
    </source>
</evidence>
<accession>A0A9P4LK48</accession>
<feature type="transmembrane region" description="Helical" evidence="7">
    <location>
        <begin position="250"/>
        <end position="269"/>
    </location>
</feature>
<feature type="transmembrane region" description="Helical" evidence="7">
    <location>
        <begin position="95"/>
        <end position="115"/>
    </location>
</feature>
<evidence type="ECO:0000256" key="4">
    <source>
        <dbReference type="ARBA" id="ARBA00023136"/>
    </source>
</evidence>
<feature type="transmembrane region" description="Helical" evidence="7">
    <location>
        <begin position="174"/>
        <end position="194"/>
    </location>
</feature>
<dbReference type="PANTHER" id="PTHR11785:SF532">
    <property type="entry name" value="TRANSPORTER, PUTATIVE (EUROFUNG)-RELATED"/>
    <property type="match status" value="1"/>
</dbReference>
<dbReference type="OrthoDB" id="5982228at2759"/>
<dbReference type="InterPro" id="IPR002293">
    <property type="entry name" value="AA/rel_permease1"/>
</dbReference>
<keyword evidence="2 7" id="KW-0812">Transmembrane</keyword>
<name>A0A9P4LK48_9PLEO</name>
<feature type="transmembrane region" description="Helical" evidence="7">
    <location>
        <begin position="136"/>
        <end position="162"/>
    </location>
</feature>
<feature type="transmembrane region" description="Helical" evidence="7">
    <location>
        <begin position="373"/>
        <end position="393"/>
    </location>
</feature>
<dbReference type="GO" id="GO:0016020">
    <property type="term" value="C:membrane"/>
    <property type="evidence" value="ECO:0007669"/>
    <property type="project" value="UniProtKB-SubCell"/>
</dbReference>
<feature type="transmembrane region" description="Helical" evidence="7">
    <location>
        <begin position="62"/>
        <end position="83"/>
    </location>
</feature>
<feature type="region of interest" description="Disordered" evidence="6">
    <location>
        <begin position="1"/>
        <end position="30"/>
    </location>
</feature>
<dbReference type="Proteomes" id="UP000799777">
    <property type="component" value="Unassembled WGS sequence"/>
</dbReference>
<keyword evidence="4 7" id="KW-0472">Membrane</keyword>
<evidence type="ECO:0000256" key="6">
    <source>
        <dbReference type="SAM" id="MobiDB-lite"/>
    </source>
</evidence>
<evidence type="ECO:0008006" key="10">
    <source>
        <dbReference type="Google" id="ProtNLM"/>
    </source>
</evidence>
<dbReference type="NCBIfam" id="NF041278">
    <property type="entry name" value="CmcJ_NvfI_EfuI"/>
    <property type="match status" value="1"/>
</dbReference>
<comment type="similarity">
    <text evidence="5">Belongs to the asaB hydroxylase/desaturase family.</text>
</comment>
<feature type="transmembrane region" description="Helical" evidence="7">
    <location>
        <begin position="328"/>
        <end position="352"/>
    </location>
</feature>
<dbReference type="GO" id="GO:0016491">
    <property type="term" value="F:oxidoreductase activity"/>
    <property type="evidence" value="ECO:0007669"/>
    <property type="project" value="InterPro"/>
</dbReference>
<dbReference type="AlphaFoldDB" id="A0A9P4LK48"/>
<sequence>MPPSEHDPLLLRASSPAESTKTNTASSLESNVSRVDGPTRLIGDDVLPETSTLGRTITWPTAYILVISRVIGSGIFATPGVIVKDVGSVGLSLTLWVVGTVVAACGLAVGLEYGCMLPRSGGEKVYLEFVYRRPRFLASTLVASQAVLLGFTASNCIIFARYTLYAFDVDATDFVRKALAVGLLTTITIVHGCFMKTGIRIQNILGWIKVGLIIFMVLSGLFLVLVRPKSHDGSRNQFPTGHDLWKDTNWSWGIISTSLFKVFYSFAGINNVNNSVSITALVTACLMYLLVNIAYFIVVPLDEIEESQELIAALFFERCFGPRFGRTLLPLAVALSGAGNVMVVTFAMARLNQEIARQGFLPFSKVLASSRPFNAPLGGLVVHYIPSLLVIALPPSNEVYSFILEVEGYPGQIFALASSIGLLWLRLKRPELKRPFKAWNSAVALRIVLCLALLAAPFFPPKQRESDKSIWYATYAVVGISVILFGIVYWYVWIKLMPKWYGYRIEEQAGILEDGTTRPFEVYPVTVQDVRGREQDYTLDKSGFQLYRHTANEKDFTDDEQIKSGYYAETEQLLKDAHVTQDLLISSDRNLRGPVQRVHIDQSYSAALSRVPHHLPEEAEKLLHGRVQIINVWRPIKTVQRDPLAVAEANSVDDGSLVVTELIYPNRRGETYAVKHDPAHRWFYKSALTHDEVLLIKCFDSKLDGRARRVPHTAFHIPGTESNEGRESIEVRALVFHENDTLE</sequence>
<dbReference type="InterPro" id="IPR044053">
    <property type="entry name" value="AsaB-like"/>
</dbReference>
<feature type="transmembrane region" description="Helical" evidence="7">
    <location>
        <begin position="439"/>
        <end position="459"/>
    </location>
</feature>
<feature type="transmembrane region" description="Helical" evidence="7">
    <location>
        <begin position="276"/>
        <end position="298"/>
    </location>
</feature>
<dbReference type="GO" id="GO:0015179">
    <property type="term" value="F:L-amino acid transmembrane transporter activity"/>
    <property type="evidence" value="ECO:0007669"/>
    <property type="project" value="TreeGrafter"/>
</dbReference>
<evidence type="ECO:0000256" key="1">
    <source>
        <dbReference type="ARBA" id="ARBA00004141"/>
    </source>
</evidence>
<reference evidence="8" key="1">
    <citation type="journal article" date="2020" name="Stud. Mycol.">
        <title>101 Dothideomycetes genomes: a test case for predicting lifestyles and emergence of pathogens.</title>
        <authorList>
            <person name="Haridas S."/>
            <person name="Albert R."/>
            <person name="Binder M."/>
            <person name="Bloem J."/>
            <person name="Labutti K."/>
            <person name="Salamov A."/>
            <person name="Andreopoulos B."/>
            <person name="Baker S."/>
            <person name="Barry K."/>
            <person name="Bills G."/>
            <person name="Bluhm B."/>
            <person name="Cannon C."/>
            <person name="Castanera R."/>
            <person name="Culley D."/>
            <person name="Daum C."/>
            <person name="Ezra D."/>
            <person name="Gonzalez J."/>
            <person name="Henrissat B."/>
            <person name="Kuo A."/>
            <person name="Liang C."/>
            <person name="Lipzen A."/>
            <person name="Lutzoni F."/>
            <person name="Magnuson J."/>
            <person name="Mondo S."/>
            <person name="Nolan M."/>
            <person name="Ohm R."/>
            <person name="Pangilinan J."/>
            <person name="Park H.-J."/>
            <person name="Ramirez L."/>
            <person name="Alfaro M."/>
            <person name="Sun H."/>
            <person name="Tritt A."/>
            <person name="Yoshinaga Y."/>
            <person name="Zwiers L.-H."/>
            <person name="Turgeon B."/>
            <person name="Goodwin S."/>
            <person name="Spatafora J."/>
            <person name="Crous P."/>
            <person name="Grigoriev I."/>
        </authorList>
    </citation>
    <scope>NUCLEOTIDE SEQUENCE</scope>
    <source>
        <strain evidence="8">CBS 110217</strain>
    </source>
</reference>
<feature type="compositionally biased region" description="Polar residues" evidence="6">
    <location>
        <begin position="16"/>
        <end position="30"/>
    </location>
</feature>
<dbReference type="InterPro" id="IPR050598">
    <property type="entry name" value="AminoAcid_Transporter"/>
</dbReference>